<dbReference type="Proteomes" id="UP000634229">
    <property type="component" value="Unassembled WGS sequence"/>
</dbReference>
<dbReference type="RefSeq" id="WP_201880933.1">
    <property type="nucleotide sequence ID" value="NZ_JAERRF010000027.1"/>
</dbReference>
<dbReference type="Gene3D" id="1.10.630.10">
    <property type="entry name" value="Cytochrome P450"/>
    <property type="match status" value="1"/>
</dbReference>
<feature type="compositionally biased region" description="Low complexity" evidence="2">
    <location>
        <begin position="8"/>
        <end position="25"/>
    </location>
</feature>
<dbReference type="PROSITE" id="PS00086">
    <property type="entry name" value="CYTOCHROME_P450"/>
    <property type="match status" value="1"/>
</dbReference>
<feature type="region of interest" description="Disordered" evidence="2">
    <location>
        <begin position="422"/>
        <end position="585"/>
    </location>
</feature>
<evidence type="ECO:0000313" key="3">
    <source>
        <dbReference type="EMBL" id="MBL1101379.1"/>
    </source>
</evidence>
<evidence type="ECO:0000313" key="4">
    <source>
        <dbReference type="Proteomes" id="UP000634229"/>
    </source>
</evidence>
<comment type="caution">
    <text evidence="3">The sequence shown here is derived from an EMBL/GenBank/DDBJ whole genome shotgun (WGS) entry which is preliminary data.</text>
</comment>
<dbReference type="EMBL" id="JAERRF010000027">
    <property type="protein sequence ID" value="MBL1101379.1"/>
    <property type="molecule type" value="Genomic_DNA"/>
</dbReference>
<accession>A0ABS1NMY0</accession>
<gene>
    <name evidence="3" type="ORF">JK363_32895</name>
</gene>
<evidence type="ECO:0000256" key="1">
    <source>
        <dbReference type="ARBA" id="ARBA00010617"/>
    </source>
</evidence>
<evidence type="ECO:0000256" key="2">
    <source>
        <dbReference type="SAM" id="MobiDB-lite"/>
    </source>
</evidence>
<dbReference type="SUPFAM" id="SSF48264">
    <property type="entry name" value="Cytochrome P450"/>
    <property type="match status" value="1"/>
</dbReference>
<dbReference type="InterPro" id="IPR017972">
    <property type="entry name" value="Cyt_P450_CS"/>
</dbReference>
<dbReference type="PANTHER" id="PTHR46696">
    <property type="entry name" value="P450, PUTATIVE (EUROFUNG)-RELATED"/>
    <property type="match status" value="1"/>
</dbReference>
<feature type="compositionally biased region" description="Low complexity" evidence="2">
    <location>
        <begin position="491"/>
        <end position="509"/>
    </location>
</feature>
<reference evidence="3 4" key="1">
    <citation type="submission" date="2021-01" db="EMBL/GenBank/DDBJ databases">
        <title>WGS of actinomycetes isolated from Thailand.</title>
        <authorList>
            <person name="Thawai C."/>
        </authorList>
    </citation>
    <scope>NUCLEOTIDE SEQUENCE [LARGE SCALE GENOMIC DNA]</scope>
    <source>
        <strain evidence="3 4">CA1R205</strain>
    </source>
</reference>
<comment type="similarity">
    <text evidence="1">Belongs to the cytochrome P450 family.</text>
</comment>
<organism evidence="3 4">
    <name type="scientific">Streptomyces coffeae</name>
    <dbReference type="NCBI Taxonomy" id="621382"/>
    <lineage>
        <taxon>Bacteria</taxon>
        <taxon>Bacillati</taxon>
        <taxon>Actinomycetota</taxon>
        <taxon>Actinomycetes</taxon>
        <taxon>Kitasatosporales</taxon>
        <taxon>Streptomycetaceae</taxon>
        <taxon>Streptomyces</taxon>
    </lineage>
</organism>
<name>A0ABS1NMY0_9ACTN</name>
<feature type="compositionally biased region" description="Low complexity" evidence="2">
    <location>
        <begin position="438"/>
        <end position="483"/>
    </location>
</feature>
<dbReference type="InterPro" id="IPR002397">
    <property type="entry name" value="Cyt_P450_B"/>
</dbReference>
<feature type="region of interest" description="Disordered" evidence="2">
    <location>
        <begin position="1"/>
        <end position="37"/>
    </location>
</feature>
<sequence>MTEPDEPGPQSQPGAAPAPRCPARAEGGTGAVPLDTPEFGRDPFAVYQRLRETHGPLVPVELDPGVTATLCVGYETALEILRRPETFSKDPRRWRARNEGRVPDTSHAAQMIRYRPMATAVDGEEHRRYRAAIDDSTSRIDPGALRGYVERIADSLIDRFCATGEADLVGDYGALLPLLVLGELFGCPRETADRLFTGMAKIFDGMDVGSAGLMVADALRELIDLKRARPAADVTSWLIAHPERLTDEELVEQLGLLMASGSEPVINLIGNALRVLLTDDRFAGGLSGGSMLVEDALDEVLWTDPPLANLAVHFPRHDVDLAGVRLREGEPVVISFAGANQDALRVAGSPQGNRAHLAFSAGPHMCPGRSSARLISAVAIERLLDRLPDLALAVPPEELLWRPGIYQRGLVALPAHFPPAETSAARDAAPAGSDRKPTAGAAATPAAEGPAAPAASAGNPAAPAAASAGRPVEPSGAASAGPGSPAGTGPAGVPVDQPSGEPSGPSEPGTLAERPGTPAVSASPSAGDPDVPSSAGGTAAFGLRSADRTADDPDAAEPQSQEPPEPLEEDDQADPAAASVAQGRPSVLAALKRWRRLR</sequence>
<protein>
    <submittedName>
        <fullName evidence="3">Cytochrome P450</fullName>
    </submittedName>
</protein>
<dbReference type="PANTHER" id="PTHR46696:SF1">
    <property type="entry name" value="CYTOCHROME P450 YJIB-RELATED"/>
    <property type="match status" value="1"/>
</dbReference>
<proteinExistence type="inferred from homology"/>
<dbReference type="PRINTS" id="PR00359">
    <property type="entry name" value="BP450"/>
</dbReference>
<dbReference type="InterPro" id="IPR036396">
    <property type="entry name" value="Cyt_P450_sf"/>
</dbReference>
<keyword evidence="4" id="KW-1185">Reference proteome</keyword>